<feature type="region of interest" description="Disordered" evidence="1">
    <location>
        <begin position="363"/>
        <end position="393"/>
    </location>
</feature>
<feature type="compositionally biased region" description="Low complexity" evidence="1">
    <location>
        <begin position="373"/>
        <end position="393"/>
    </location>
</feature>
<evidence type="ECO:0000256" key="2">
    <source>
        <dbReference type="SAM" id="Phobius"/>
    </source>
</evidence>
<reference evidence="3 4" key="1">
    <citation type="journal article" date="2019" name="New Phytol.">
        <title>Comparative genomics reveals unique wood-decay strategies and fruiting body development in the Schizophyllaceae.</title>
        <authorList>
            <person name="Almasi E."/>
            <person name="Sahu N."/>
            <person name="Krizsan K."/>
            <person name="Balint B."/>
            <person name="Kovacs G.M."/>
            <person name="Kiss B."/>
            <person name="Cseklye J."/>
            <person name="Drula E."/>
            <person name="Henrissat B."/>
            <person name="Nagy I."/>
            <person name="Chovatia M."/>
            <person name="Adam C."/>
            <person name="LaButti K."/>
            <person name="Lipzen A."/>
            <person name="Riley R."/>
            <person name="Grigoriev I.V."/>
            <person name="Nagy L.G."/>
        </authorList>
    </citation>
    <scope>NUCLEOTIDE SEQUENCE [LARGE SCALE GENOMIC DNA]</scope>
    <source>
        <strain evidence="3 4">NL-1724</strain>
    </source>
</reference>
<evidence type="ECO:0000256" key="1">
    <source>
        <dbReference type="SAM" id="MobiDB-lite"/>
    </source>
</evidence>
<name>A0A550C1U8_9AGAR</name>
<feature type="transmembrane region" description="Helical" evidence="2">
    <location>
        <begin position="251"/>
        <end position="270"/>
    </location>
</feature>
<feature type="transmembrane region" description="Helical" evidence="2">
    <location>
        <begin position="58"/>
        <end position="82"/>
    </location>
</feature>
<organism evidence="3 4">
    <name type="scientific">Schizophyllum amplum</name>
    <dbReference type="NCBI Taxonomy" id="97359"/>
    <lineage>
        <taxon>Eukaryota</taxon>
        <taxon>Fungi</taxon>
        <taxon>Dikarya</taxon>
        <taxon>Basidiomycota</taxon>
        <taxon>Agaricomycotina</taxon>
        <taxon>Agaricomycetes</taxon>
        <taxon>Agaricomycetidae</taxon>
        <taxon>Agaricales</taxon>
        <taxon>Schizophyllaceae</taxon>
        <taxon>Schizophyllum</taxon>
    </lineage>
</organism>
<protein>
    <submittedName>
        <fullName evidence="3">Uncharacterized protein</fullName>
    </submittedName>
</protein>
<dbReference type="Proteomes" id="UP000320762">
    <property type="component" value="Unassembled WGS sequence"/>
</dbReference>
<evidence type="ECO:0000313" key="3">
    <source>
        <dbReference type="EMBL" id="TRM58781.1"/>
    </source>
</evidence>
<dbReference type="OrthoDB" id="2933802at2759"/>
<keyword evidence="4" id="KW-1185">Reference proteome</keyword>
<keyword evidence="2" id="KW-1133">Transmembrane helix</keyword>
<accession>A0A550C1U8</accession>
<feature type="transmembrane region" description="Helical" evidence="2">
    <location>
        <begin position="169"/>
        <end position="190"/>
    </location>
</feature>
<proteinExistence type="predicted"/>
<dbReference type="EMBL" id="VDMD01000033">
    <property type="protein sequence ID" value="TRM58781.1"/>
    <property type="molecule type" value="Genomic_DNA"/>
</dbReference>
<gene>
    <name evidence="3" type="ORF">BD626DRAFT_573290</name>
</gene>
<feature type="transmembrane region" description="Helical" evidence="2">
    <location>
        <begin position="20"/>
        <end position="46"/>
    </location>
</feature>
<dbReference type="AlphaFoldDB" id="A0A550C1U8"/>
<feature type="transmembrane region" description="Helical" evidence="2">
    <location>
        <begin position="102"/>
        <end position="124"/>
    </location>
</feature>
<keyword evidence="2" id="KW-0812">Transmembrane</keyword>
<keyword evidence="2" id="KW-0472">Membrane</keyword>
<feature type="transmembrane region" description="Helical" evidence="2">
    <location>
        <begin position="211"/>
        <end position="231"/>
    </location>
</feature>
<comment type="caution">
    <text evidence="3">The sequence shown here is derived from an EMBL/GenBank/DDBJ whole genome shotgun (WGS) entry which is preliminary data.</text>
</comment>
<evidence type="ECO:0000313" key="4">
    <source>
        <dbReference type="Proteomes" id="UP000320762"/>
    </source>
</evidence>
<feature type="transmembrane region" description="Helical" evidence="2">
    <location>
        <begin position="136"/>
        <end position="157"/>
    </location>
</feature>
<sequence length="393" mass="41997">MVSQVPLSPLLPDDIRVLGTFAMQIIVDLFLQGVQGALSLAAISALMHRGGATFSLTAAIIAMLLSSLVASIVTVMFVVMQLPSNLTVGAPNISDLLTRMNIVIDVMRKISLLASEIIVIWRAWVMYPDDRRVKILLSACCFGSIGGMVAHSVYAYVSEVAIPLAELMLPLPLLVTNGVTTLLISIRLWTYRRGIKAALSQTTGATRIENVLVLLAESGVVYCGLWGVYAFTLVKDTAPSYYITPYGIVSITYHHIAGIYITLVVFVLALQKDTRDSINVSALVSRALHFASAVEKHSARSDDSAEPSMSAESVHHAGFPSYARGSMDHIGSHASYASFANKPIDADGIDVAARRSQIYAVQHFGGSDRARSSEGLGSSSAMASSSSMGTSPK</sequence>